<evidence type="ECO:0000256" key="1">
    <source>
        <dbReference type="ARBA" id="ARBA00009995"/>
    </source>
</evidence>
<keyword evidence="2" id="KW-0328">Glycosyltransferase</keyword>
<dbReference type="GO" id="GO:0008194">
    <property type="term" value="F:UDP-glycosyltransferase activity"/>
    <property type="evidence" value="ECO:0007669"/>
    <property type="project" value="InterPro"/>
</dbReference>
<dbReference type="InterPro" id="IPR050271">
    <property type="entry name" value="UDP-glycosyltransferase"/>
</dbReference>
<name>A0A0N0PES8_PAPMA</name>
<evidence type="ECO:0000256" key="2">
    <source>
        <dbReference type="ARBA" id="ARBA00022676"/>
    </source>
</evidence>
<accession>A0A0N0PES8</accession>
<sequence>MKDGSSDYIQHIKIMVSTMYKIIEEQVKSEYVQKLLSNKEDYFDLILLEAGMRPGLGFSHIFKVPVILVSSFGGFLNNLEVMGAPLHPILYPTLVRNRIYNLTNWEKMTEIKKEFDAWLLAQNYEEDNKLLKELFGKDVPTLPSLYENVAMLFLNINPIWDNNRPVPHNVIYMGGLHQNQQKELPEDIKSYLDSSKNGIIYFSLGTNVKPSFVPPEKLQAIYYKCRRLDFRMMFYGNGTTMNCLDVPKI</sequence>
<proteinExistence type="inferred from homology"/>
<dbReference type="PANTHER" id="PTHR48043">
    <property type="entry name" value="EG:EG0003.4 PROTEIN-RELATED"/>
    <property type="match status" value="1"/>
</dbReference>
<dbReference type="Pfam" id="PF00201">
    <property type="entry name" value="UDPGT"/>
    <property type="match status" value="1"/>
</dbReference>
<keyword evidence="3 4" id="KW-0808">Transferase</keyword>
<organism evidence="4 5">
    <name type="scientific">Papilio machaon</name>
    <name type="common">Old World swallowtail butterfly</name>
    <dbReference type="NCBI Taxonomy" id="76193"/>
    <lineage>
        <taxon>Eukaryota</taxon>
        <taxon>Metazoa</taxon>
        <taxon>Ecdysozoa</taxon>
        <taxon>Arthropoda</taxon>
        <taxon>Hexapoda</taxon>
        <taxon>Insecta</taxon>
        <taxon>Pterygota</taxon>
        <taxon>Neoptera</taxon>
        <taxon>Endopterygota</taxon>
        <taxon>Lepidoptera</taxon>
        <taxon>Glossata</taxon>
        <taxon>Ditrysia</taxon>
        <taxon>Papilionoidea</taxon>
        <taxon>Papilionidae</taxon>
        <taxon>Papilioninae</taxon>
        <taxon>Papilio</taxon>
    </lineage>
</organism>
<comment type="similarity">
    <text evidence="1">Belongs to the UDP-glycosyltransferase family.</text>
</comment>
<protein>
    <submittedName>
        <fullName evidence="4">Ecdysteroid UDP-glucosyltransferase</fullName>
    </submittedName>
</protein>
<evidence type="ECO:0000313" key="4">
    <source>
        <dbReference type="EMBL" id="KPJ20474.1"/>
    </source>
</evidence>
<dbReference type="InterPro" id="IPR002213">
    <property type="entry name" value="UDP_glucos_trans"/>
</dbReference>
<dbReference type="AlphaFoldDB" id="A0A0N0PES8"/>
<dbReference type="InParanoid" id="A0A0N0PES8"/>
<evidence type="ECO:0000313" key="5">
    <source>
        <dbReference type="Proteomes" id="UP000053240"/>
    </source>
</evidence>
<reference evidence="4 5" key="1">
    <citation type="journal article" date="2015" name="Nat. Commun.">
        <title>Outbred genome sequencing and CRISPR/Cas9 gene editing in butterflies.</title>
        <authorList>
            <person name="Li X."/>
            <person name="Fan D."/>
            <person name="Zhang W."/>
            <person name="Liu G."/>
            <person name="Zhang L."/>
            <person name="Zhao L."/>
            <person name="Fang X."/>
            <person name="Chen L."/>
            <person name="Dong Y."/>
            <person name="Chen Y."/>
            <person name="Ding Y."/>
            <person name="Zhao R."/>
            <person name="Feng M."/>
            <person name="Zhu Y."/>
            <person name="Feng Y."/>
            <person name="Jiang X."/>
            <person name="Zhu D."/>
            <person name="Xiang H."/>
            <person name="Feng X."/>
            <person name="Li S."/>
            <person name="Wang J."/>
            <person name="Zhang G."/>
            <person name="Kronforst M.R."/>
            <person name="Wang W."/>
        </authorList>
    </citation>
    <scope>NUCLEOTIDE SEQUENCE [LARGE SCALE GENOMIC DNA]</scope>
    <source>
        <strain evidence="4">Ya'a_city_454_Pm</strain>
        <tissue evidence="4">Whole body</tissue>
    </source>
</reference>
<dbReference type="EMBL" id="KQ459680">
    <property type="protein sequence ID" value="KPJ20474.1"/>
    <property type="molecule type" value="Genomic_DNA"/>
</dbReference>
<keyword evidence="5" id="KW-1185">Reference proteome</keyword>
<dbReference type="SUPFAM" id="SSF53756">
    <property type="entry name" value="UDP-Glycosyltransferase/glycogen phosphorylase"/>
    <property type="match status" value="1"/>
</dbReference>
<dbReference type="PANTHER" id="PTHR48043:SF159">
    <property type="entry name" value="EG:EG0003.4 PROTEIN-RELATED"/>
    <property type="match status" value="1"/>
</dbReference>
<dbReference type="Proteomes" id="UP000053240">
    <property type="component" value="Unassembled WGS sequence"/>
</dbReference>
<gene>
    <name evidence="4" type="ORF">RR48_02058</name>
</gene>
<evidence type="ECO:0000256" key="3">
    <source>
        <dbReference type="ARBA" id="ARBA00022679"/>
    </source>
</evidence>